<evidence type="ECO:0000313" key="1">
    <source>
        <dbReference type="EMBL" id="NHF58975.1"/>
    </source>
</evidence>
<evidence type="ECO:0000313" key="2">
    <source>
        <dbReference type="Proteomes" id="UP000707206"/>
    </source>
</evidence>
<accession>A0A967ATM3</accession>
<dbReference type="AlphaFoldDB" id="A0A967ATM3"/>
<reference evidence="1" key="1">
    <citation type="submission" date="2019-07" db="EMBL/GenBank/DDBJ databases">
        <authorList>
            <person name="De-Chao Zhang Q."/>
        </authorList>
    </citation>
    <scope>NUCLEOTIDE SEQUENCE</scope>
    <source>
        <strain evidence="1">TP-CH-4</strain>
    </source>
</reference>
<reference evidence="1" key="2">
    <citation type="submission" date="2020-03" db="EMBL/GenBank/DDBJ databases">
        <title>Flavobacteriaceae bacterium strain TP-CH-4, a member of the family Flavobacteriaceae isolated from a deep-sea seamount.</title>
        <authorList>
            <person name="Zhang D.-C."/>
        </authorList>
    </citation>
    <scope>NUCLEOTIDE SEQUENCE</scope>
    <source>
        <strain evidence="1">TP-CH-4</strain>
    </source>
</reference>
<proteinExistence type="predicted"/>
<organism evidence="1 2">
    <name type="scientific">Pelagihabitans pacificus</name>
    <dbReference type="NCBI Taxonomy" id="2696054"/>
    <lineage>
        <taxon>Bacteria</taxon>
        <taxon>Pseudomonadati</taxon>
        <taxon>Bacteroidota</taxon>
        <taxon>Flavobacteriia</taxon>
        <taxon>Flavobacteriales</taxon>
        <taxon>Flavobacteriaceae</taxon>
        <taxon>Pelagihabitans</taxon>
    </lineage>
</organism>
<gene>
    <name evidence="1" type="ORF">FK220_006470</name>
</gene>
<dbReference type="RefSeq" id="WP_152573432.1">
    <property type="nucleotide sequence ID" value="NZ_VIKU02000001.1"/>
</dbReference>
<comment type="caution">
    <text evidence="1">The sequence shown here is derived from an EMBL/GenBank/DDBJ whole genome shotgun (WGS) entry which is preliminary data.</text>
</comment>
<name>A0A967ATM3_9FLAO</name>
<sequence>MNDLFKRREAILKSYFEEGPPSGQEGLEDPVGSDYERLKAYLVLLYQYYLQRETILEPDLQMALWRFVQLDETYREKIALARFAILKTPSETITGDWETSKNILFPLKEGAPVATLEAAKEKMIAGYKEIVWGLLER</sequence>
<dbReference type="Proteomes" id="UP000707206">
    <property type="component" value="Unassembled WGS sequence"/>
</dbReference>
<dbReference type="EMBL" id="VIKU02000001">
    <property type="protein sequence ID" value="NHF58975.1"/>
    <property type="molecule type" value="Genomic_DNA"/>
</dbReference>
<protein>
    <submittedName>
        <fullName evidence="1">Uncharacterized protein</fullName>
    </submittedName>
</protein>
<keyword evidence="2" id="KW-1185">Reference proteome</keyword>